<dbReference type="AlphaFoldDB" id="A0A644TYP2"/>
<accession>A0A644TYP2</accession>
<name>A0A644TYP2_9ZZZZ</name>
<dbReference type="EMBL" id="VSSQ01000061">
    <property type="protein sequence ID" value="MPL71769.1"/>
    <property type="molecule type" value="Genomic_DNA"/>
</dbReference>
<proteinExistence type="predicted"/>
<comment type="caution">
    <text evidence="1">The sequence shown here is derived from an EMBL/GenBank/DDBJ whole genome shotgun (WGS) entry which is preliminary data.</text>
</comment>
<gene>
    <name evidence="1" type="ORF">SDC9_17547</name>
</gene>
<evidence type="ECO:0000313" key="1">
    <source>
        <dbReference type="EMBL" id="MPL71769.1"/>
    </source>
</evidence>
<reference evidence="1" key="1">
    <citation type="submission" date="2019-08" db="EMBL/GenBank/DDBJ databases">
        <authorList>
            <person name="Kucharzyk K."/>
            <person name="Murdoch R.W."/>
            <person name="Higgins S."/>
            <person name="Loffler F."/>
        </authorList>
    </citation>
    <scope>NUCLEOTIDE SEQUENCE</scope>
</reference>
<protein>
    <submittedName>
        <fullName evidence="1">Uncharacterized protein</fullName>
    </submittedName>
</protein>
<organism evidence="1">
    <name type="scientific">bioreactor metagenome</name>
    <dbReference type="NCBI Taxonomy" id="1076179"/>
    <lineage>
        <taxon>unclassified sequences</taxon>
        <taxon>metagenomes</taxon>
        <taxon>ecological metagenomes</taxon>
    </lineage>
</organism>
<sequence length="43" mass="4592">MQRAAGFGDETVQWTVSLKAALPKEYLSAADAVKKASEPALEL</sequence>